<evidence type="ECO:0000313" key="4">
    <source>
        <dbReference type="Proteomes" id="UP001279734"/>
    </source>
</evidence>
<dbReference type="EMBL" id="BSYO01000028">
    <property type="protein sequence ID" value="GMH24778.1"/>
    <property type="molecule type" value="Genomic_DNA"/>
</dbReference>
<feature type="transmembrane region" description="Helical" evidence="2">
    <location>
        <begin position="12"/>
        <end position="35"/>
    </location>
</feature>
<evidence type="ECO:0000256" key="1">
    <source>
        <dbReference type="SAM" id="MobiDB-lite"/>
    </source>
</evidence>
<accession>A0AAD3Y0Q9</accession>
<gene>
    <name evidence="3" type="ORF">Nepgr_026621</name>
</gene>
<dbReference type="AlphaFoldDB" id="A0AAD3Y0Q9"/>
<name>A0AAD3Y0Q9_NEPGR</name>
<keyword evidence="2" id="KW-0472">Membrane</keyword>
<reference evidence="3" key="1">
    <citation type="submission" date="2023-05" db="EMBL/GenBank/DDBJ databases">
        <title>Nepenthes gracilis genome sequencing.</title>
        <authorList>
            <person name="Fukushima K."/>
        </authorList>
    </citation>
    <scope>NUCLEOTIDE SEQUENCE</scope>
    <source>
        <strain evidence="3">SING2019-196</strain>
    </source>
</reference>
<sequence length="365" mass="39085">MSLVRIMREICLSAFCVGFCGGGLLFMLLCGLFHLSGVLPMILLGLADGPFLSRRLGGSSRGLLKHHGLAMSKYHGWSLRTAVGVVAFQILLPCGPCLHILCGFWGSSPEAKTAGCGPLSAAWIERLRLSLSTEPGWPSAVKSSFWVGFSLLLTLDGLLGLYGAMMFWLLWRAPANGLQCWTVDPGAWILMTDGTPKWVLIMLAPMLKLLDAAPSSDAVEDGRKVYAEKALGWLDVPFGRNPEAGALLPGFAKAAAAGPSAQQPQYSSEGTSSHPSWGSPKADPKQRTDSGLTNHPSAKQQGNPPPIQCRGNFHPDSAQFQQKEQPKSGCNSNGRSSSFKKLQHSRPQAQQCTHQGATPATQLIP</sequence>
<keyword evidence="2" id="KW-0812">Transmembrane</keyword>
<feature type="compositionally biased region" description="Low complexity" evidence="1">
    <location>
        <begin position="258"/>
        <end position="268"/>
    </location>
</feature>
<keyword evidence="4" id="KW-1185">Reference proteome</keyword>
<comment type="caution">
    <text evidence="3">The sequence shown here is derived from an EMBL/GenBank/DDBJ whole genome shotgun (WGS) entry which is preliminary data.</text>
</comment>
<dbReference type="Proteomes" id="UP001279734">
    <property type="component" value="Unassembled WGS sequence"/>
</dbReference>
<organism evidence="3 4">
    <name type="scientific">Nepenthes gracilis</name>
    <name type="common">Slender pitcher plant</name>
    <dbReference type="NCBI Taxonomy" id="150966"/>
    <lineage>
        <taxon>Eukaryota</taxon>
        <taxon>Viridiplantae</taxon>
        <taxon>Streptophyta</taxon>
        <taxon>Embryophyta</taxon>
        <taxon>Tracheophyta</taxon>
        <taxon>Spermatophyta</taxon>
        <taxon>Magnoliopsida</taxon>
        <taxon>eudicotyledons</taxon>
        <taxon>Gunneridae</taxon>
        <taxon>Pentapetalae</taxon>
        <taxon>Caryophyllales</taxon>
        <taxon>Nepenthaceae</taxon>
        <taxon>Nepenthes</taxon>
    </lineage>
</organism>
<protein>
    <submittedName>
        <fullName evidence="3">Uncharacterized protein</fullName>
    </submittedName>
</protein>
<feature type="region of interest" description="Disordered" evidence="1">
    <location>
        <begin position="258"/>
        <end position="365"/>
    </location>
</feature>
<keyword evidence="2" id="KW-1133">Transmembrane helix</keyword>
<evidence type="ECO:0000313" key="3">
    <source>
        <dbReference type="EMBL" id="GMH24778.1"/>
    </source>
</evidence>
<feature type="transmembrane region" description="Helical" evidence="2">
    <location>
        <begin position="145"/>
        <end position="171"/>
    </location>
</feature>
<feature type="compositionally biased region" description="Polar residues" evidence="1">
    <location>
        <begin position="318"/>
        <end position="365"/>
    </location>
</feature>
<evidence type="ECO:0000256" key="2">
    <source>
        <dbReference type="SAM" id="Phobius"/>
    </source>
</evidence>
<feature type="compositionally biased region" description="Polar residues" evidence="1">
    <location>
        <begin position="289"/>
        <end position="302"/>
    </location>
</feature>
<proteinExistence type="predicted"/>